<evidence type="ECO:0000256" key="6">
    <source>
        <dbReference type="ARBA" id="ARBA00023136"/>
    </source>
</evidence>
<evidence type="ECO:0000313" key="9">
    <source>
        <dbReference type="EMBL" id="OAK61236.1"/>
    </source>
</evidence>
<gene>
    <name evidence="9" type="ORF">A3K87_22315</name>
</gene>
<feature type="transmembrane region" description="Helical" evidence="7">
    <location>
        <begin position="124"/>
        <end position="149"/>
    </location>
</feature>
<feature type="transmembrane region" description="Helical" evidence="7">
    <location>
        <begin position="32"/>
        <end position="55"/>
    </location>
</feature>
<dbReference type="GO" id="GO:0022857">
    <property type="term" value="F:transmembrane transporter activity"/>
    <property type="evidence" value="ECO:0007669"/>
    <property type="project" value="InterPro"/>
</dbReference>
<feature type="transmembrane region" description="Helical" evidence="7">
    <location>
        <begin position="99"/>
        <end position="118"/>
    </location>
</feature>
<dbReference type="SUPFAM" id="SSF103473">
    <property type="entry name" value="MFS general substrate transporter"/>
    <property type="match status" value="2"/>
</dbReference>
<reference evidence="9 10" key="1">
    <citation type="submission" date="2016-03" db="EMBL/GenBank/DDBJ databases">
        <title>Genome sequence of Variovorax paradoxus KB5.</title>
        <authorList>
            <person name="Jeong H."/>
            <person name="Hong C.E."/>
            <person name="Jo S.H."/>
            <person name="Park J.M."/>
        </authorList>
    </citation>
    <scope>NUCLEOTIDE SEQUENCE [LARGE SCALE GENOMIC DNA]</scope>
    <source>
        <strain evidence="9 10">KB5</strain>
    </source>
</reference>
<feature type="transmembrane region" description="Helical" evidence="7">
    <location>
        <begin position="352"/>
        <end position="371"/>
    </location>
</feature>
<feature type="transmembrane region" description="Helical" evidence="7">
    <location>
        <begin position="501"/>
        <end position="521"/>
    </location>
</feature>
<evidence type="ECO:0000256" key="5">
    <source>
        <dbReference type="ARBA" id="ARBA00022989"/>
    </source>
</evidence>
<dbReference type="Proteomes" id="UP000077852">
    <property type="component" value="Unassembled WGS sequence"/>
</dbReference>
<proteinExistence type="predicted"/>
<feature type="transmembrane region" description="Helical" evidence="7">
    <location>
        <begin position="421"/>
        <end position="442"/>
    </location>
</feature>
<feature type="transmembrane region" description="Helical" evidence="7">
    <location>
        <begin position="219"/>
        <end position="239"/>
    </location>
</feature>
<dbReference type="Gene3D" id="1.20.1720.10">
    <property type="entry name" value="Multidrug resistance protein D"/>
    <property type="match status" value="1"/>
</dbReference>
<dbReference type="InterPro" id="IPR004638">
    <property type="entry name" value="EmrB-like"/>
</dbReference>
<dbReference type="InterPro" id="IPR011701">
    <property type="entry name" value="MFS"/>
</dbReference>
<dbReference type="Pfam" id="PF07690">
    <property type="entry name" value="MFS_1"/>
    <property type="match status" value="1"/>
</dbReference>
<dbReference type="InterPro" id="IPR036259">
    <property type="entry name" value="MFS_trans_sf"/>
</dbReference>
<protein>
    <submittedName>
        <fullName evidence="9">MFS transporter</fullName>
    </submittedName>
</protein>
<dbReference type="AlphaFoldDB" id="A0AA91I9N4"/>
<dbReference type="PANTHER" id="PTHR42718:SF42">
    <property type="entry name" value="EXPORT PROTEIN"/>
    <property type="match status" value="1"/>
</dbReference>
<feature type="domain" description="Major facilitator superfamily (MFS) profile" evidence="8">
    <location>
        <begin position="33"/>
        <end position="525"/>
    </location>
</feature>
<evidence type="ECO:0000256" key="1">
    <source>
        <dbReference type="ARBA" id="ARBA00004651"/>
    </source>
</evidence>
<evidence type="ECO:0000313" key="10">
    <source>
        <dbReference type="Proteomes" id="UP000077852"/>
    </source>
</evidence>
<comment type="subcellular location">
    <subcellularLocation>
        <location evidence="1">Cell membrane</location>
        <topology evidence="1">Multi-pass membrane protein</topology>
    </subcellularLocation>
</comment>
<comment type="caution">
    <text evidence="9">The sequence shown here is derived from an EMBL/GenBank/DDBJ whole genome shotgun (WGS) entry which is preliminary data.</text>
</comment>
<dbReference type="GO" id="GO:0005886">
    <property type="term" value="C:plasma membrane"/>
    <property type="evidence" value="ECO:0007669"/>
    <property type="project" value="UniProtKB-SubCell"/>
</dbReference>
<evidence type="ECO:0000259" key="8">
    <source>
        <dbReference type="PROSITE" id="PS50850"/>
    </source>
</evidence>
<evidence type="ECO:0000256" key="4">
    <source>
        <dbReference type="ARBA" id="ARBA00022692"/>
    </source>
</evidence>
<name>A0AA91I9N4_VARPD</name>
<feature type="transmembrane region" description="Helical" evidence="7">
    <location>
        <begin position="186"/>
        <end position="207"/>
    </location>
</feature>
<keyword evidence="2" id="KW-0813">Transport</keyword>
<keyword evidence="3" id="KW-1003">Cell membrane</keyword>
<evidence type="ECO:0000256" key="2">
    <source>
        <dbReference type="ARBA" id="ARBA00022448"/>
    </source>
</evidence>
<dbReference type="Gene3D" id="1.20.1250.20">
    <property type="entry name" value="MFS general substrate transporter like domains"/>
    <property type="match status" value="1"/>
</dbReference>
<feature type="transmembrane region" description="Helical" evidence="7">
    <location>
        <begin position="75"/>
        <end position="94"/>
    </location>
</feature>
<keyword evidence="6 7" id="KW-0472">Membrane</keyword>
<keyword evidence="4 7" id="KW-0812">Transmembrane</keyword>
<feature type="transmembrane region" description="Helical" evidence="7">
    <location>
        <begin position="377"/>
        <end position="400"/>
    </location>
</feature>
<dbReference type="InterPro" id="IPR020846">
    <property type="entry name" value="MFS_dom"/>
</dbReference>
<dbReference type="RefSeq" id="WP_081269490.1">
    <property type="nucleotide sequence ID" value="NZ_LVHG01000057.1"/>
</dbReference>
<dbReference type="CDD" id="cd17321">
    <property type="entry name" value="MFS_MMR_MDR_like"/>
    <property type="match status" value="1"/>
</dbReference>
<sequence length="526" mass="53585">MAQIGKAPCDDTLILHGARPQDGTCPEASKPWVLAAAIVGSSMAFIDGTVVNVALPAIQSDLHATAFQAQWVVESYALLLAALLLVGGALGDLYGRRRIFAIGVGLFALSSVACALAGSVQQLIAARAVQGIGGALLVPGSLALISAAFPEKERGKAIGTWSGFSGITAAVGPVLGGFLVDHFSWTWAFLINLPMALLVLWIVWRHVPESRGASAGGGLDIWGALLATAGLGGIVYAFIEAPTQGWHAPAVLAALAVGVLGSAGFFFAERKVRAPMLPLGLLRIGNFSGANLLTLLLYAALGGSLYFFPLNLIQVQGYSATVAGAALLPFIFIMFALSGWAGQLVDRFGPRIPLVVGPSIAAVGFALFALPGVGASYWSGFLPAVVVLGLGMAVTVAPLTTTVMNAVGPDLAGVASGVNNAVSRAAAVLAIAVFGAVMAGVFDVALADRLREMGASAQVSALLEGERSKLAGAALPPGVDAATAAALKRAVAESFVAGFRWVMLLGAGLAVLSAASAWVMIRRTEP</sequence>
<dbReference type="PANTHER" id="PTHR42718">
    <property type="entry name" value="MAJOR FACILITATOR SUPERFAMILY MULTIDRUG TRANSPORTER MFSC"/>
    <property type="match status" value="1"/>
</dbReference>
<evidence type="ECO:0000256" key="7">
    <source>
        <dbReference type="SAM" id="Phobius"/>
    </source>
</evidence>
<accession>A0AA91I9N4</accession>
<organism evidence="9 10">
    <name type="scientific">Variovorax paradoxus</name>
    <dbReference type="NCBI Taxonomy" id="34073"/>
    <lineage>
        <taxon>Bacteria</taxon>
        <taxon>Pseudomonadati</taxon>
        <taxon>Pseudomonadota</taxon>
        <taxon>Betaproteobacteria</taxon>
        <taxon>Burkholderiales</taxon>
        <taxon>Comamonadaceae</taxon>
        <taxon>Variovorax</taxon>
    </lineage>
</organism>
<evidence type="ECO:0000256" key="3">
    <source>
        <dbReference type="ARBA" id="ARBA00022475"/>
    </source>
</evidence>
<feature type="transmembrane region" description="Helical" evidence="7">
    <location>
        <begin position="245"/>
        <end position="268"/>
    </location>
</feature>
<dbReference type="EMBL" id="LVHG01000057">
    <property type="protein sequence ID" value="OAK61236.1"/>
    <property type="molecule type" value="Genomic_DNA"/>
</dbReference>
<feature type="transmembrane region" description="Helical" evidence="7">
    <location>
        <begin position="289"/>
        <end position="308"/>
    </location>
</feature>
<feature type="transmembrane region" description="Helical" evidence="7">
    <location>
        <begin position="161"/>
        <end position="180"/>
    </location>
</feature>
<keyword evidence="5 7" id="KW-1133">Transmembrane helix</keyword>
<dbReference type="PROSITE" id="PS50850">
    <property type="entry name" value="MFS"/>
    <property type="match status" value="1"/>
</dbReference>
<dbReference type="NCBIfam" id="TIGR00711">
    <property type="entry name" value="efflux_EmrB"/>
    <property type="match status" value="1"/>
</dbReference>
<feature type="transmembrane region" description="Helical" evidence="7">
    <location>
        <begin position="320"/>
        <end position="340"/>
    </location>
</feature>